<dbReference type="RefSeq" id="WP_015957121.1">
    <property type="nucleotide sequence ID" value="NC_011729.1"/>
</dbReference>
<dbReference type="CDD" id="cd06163">
    <property type="entry name" value="S2P-M50_PDZ_RseP-like"/>
    <property type="match status" value="1"/>
</dbReference>
<dbReference type="InterPro" id="IPR004387">
    <property type="entry name" value="Pept_M50_Zn"/>
</dbReference>
<dbReference type="GO" id="GO:0004222">
    <property type="term" value="F:metalloendopeptidase activity"/>
    <property type="evidence" value="ECO:0007669"/>
    <property type="project" value="InterPro"/>
</dbReference>
<dbReference type="PANTHER" id="PTHR42837:SF2">
    <property type="entry name" value="MEMBRANE METALLOPROTEASE ARASP2, CHLOROPLASTIC-RELATED"/>
    <property type="match status" value="1"/>
</dbReference>
<evidence type="ECO:0000256" key="1">
    <source>
        <dbReference type="ARBA" id="ARBA00001947"/>
    </source>
</evidence>
<gene>
    <name evidence="13" type="ordered locus">PCC7424_5193</name>
</gene>
<name>B7KI55_GLOC7</name>
<keyword evidence="10 11" id="KW-0472">Membrane</keyword>
<dbReference type="SUPFAM" id="SSF50156">
    <property type="entry name" value="PDZ domain-like"/>
    <property type="match status" value="1"/>
</dbReference>
<evidence type="ECO:0000256" key="9">
    <source>
        <dbReference type="ARBA" id="ARBA00023049"/>
    </source>
</evidence>
<organism evidence="13 14">
    <name type="scientific">Gloeothece citriformis (strain PCC 7424)</name>
    <name type="common">Cyanothece sp. (strain PCC 7424)</name>
    <dbReference type="NCBI Taxonomy" id="65393"/>
    <lineage>
        <taxon>Bacteria</taxon>
        <taxon>Bacillati</taxon>
        <taxon>Cyanobacteriota</taxon>
        <taxon>Cyanophyceae</taxon>
        <taxon>Oscillatoriophycideae</taxon>
        <taxon>Chroococcales</taxon>
        <taxon>Aphanothecaceae</taxon>
        <taxon>Gloeothece</taxon>
        <taxon>Gloeothece citriformis</taxon>
    </lineage>
</organism>
<feature type="transmembrane region" description="Helical" evidence="11">
    <location>
        <begin position="331"/>
        <end position="349"/>
    </location>
</feature>
<keyword evidence="7 11" id="KW-0862">Zinc</keyword>
<dbReference type="PROSITE" id="PS50106">
    <property type="entry name" value="PDZ"/>
    <property type="match status" value="1"/>
</dbReference>
<evidence type="ECO:0000256" key="8">
    <source>
        <dbReference type="ARBA" id="ARBA00022989"/>
    </source>
</evidence>
<dbReference type="HOGENOM" id="CLU_025778_1_1_3"/>
<evidence type="ECO:0000313" key="14">
    <source>
        <dbReference type="Proteomes" id="UP000002384"/>
    </source>
</evidence>
<dbReference type="GO" id="GO:0046872">
    <property type="term" value="F:metal ion binding"/>
    <property type="evidence" value="ECO:0007669"/>
    <property type="project" value="UniProtKB-KW"/>
</dbReference>
<dbReference type="OrthoDB" id="9782003at2"/>
<feature type="transmembrane region" description="Helical" evidence="11">
    <location>
        <begin position="284"/>
        <end position="305"/>
    </location>
</feature>
<keyword evidence="14" id="KW-1185">Reference proteome</keyword>
<proteinExistence type="inferred from homology"/>
<evidence type="ECO:0000256" key="10">
    <source>
        <dbReference type="ARBA" id="ARBA00023136"/>
    </source>
</evidence>
<dbReference type="eggNOG" id="COG0750">
    <property type="taxonomic scope" value="Bacteria"/>
</dbReference>
<dbReference type="InterPro" id="IPR008915">
    <property type="entry name" value="Peptidase_M50"/>
</dbReference>
<evidence type="ECO:0000256" key="5">
    <source>
        <dbReference type="ARBA" id="ARBA00022692"/>
    </source>
</evidence>
<dbReference type="InterPro" id="IPR036034">
    <property type="entry name" value="PDZ_sf"/>
</dbReference>
<dbReference type="Pfam" id="PF02163">
    <property type="entry name" value="Peptidase_M50"/>
    <property type="match status" value="1"/>
</dbReference>
<evidence type="ECO:0000256" key="6">
    <source>
        <dbReference type="ARBA" id="ARBA00022801"/>
    </source>
</evidence>
<dbReference type="GO" id="GO:0016020">
    <property type="term" value="C:membrane"/>
    <property type="evidence" value="ECO:0007669"/>
    <property type="project" value="UniProtKB-SubCell"/>
</dbReference>
<dbReference type="InterPro" id="IPR041489">
    <property type="entry name" value="PDZ_6"/>
</dbReference>
<keyword evidence="9 11" id="KW-0482">Metalloprotease</keyword>
<dbReference type="Pfam" id="PF17820">
    <property type="entry name" value="PDZ_6"/>
    <property type="match status" value="1"/>
</dbReference>
<evidence type="ECO:0000256" key="2">
    <source>
        <dbReference type="ARBA" id="ARBA00004141"/>
    </source>
</evidence>
<dbReference type="EC" id="3.4.24.-" evidence="11"/>
<dbReference type="Proteomes" id="UP000002384">
    <property type="component" value="Chromosome"/>
</dbReference>
<dbReference type="STRING" id="65393.PCC7424_5193"/>
<dbReference type="NCBIfam" id="TIGR00054">
    <property type="entry name" value="RIP metalloprotease RseP"/>
    <property type="match status" value="2"/>
</dbReference>
<sequence>MSVLAAIAVLALLIVVHELGHFAAARLQGIHVNRFSIGFGPALAKYQGAETEYAVRAIPLGGYVGFPDDDPETEIPADDPNLLRNRPILDRAIVISAGVIANLVFAYFLLVGQAATIGFQDMNYQPGVAIPEILAGENSAAVVAGIEPGDVILAVDSQKLEASPTAIMTLRETIQQSPNQPLVLTIQREEKTLNLTVTPTQGADGKGKIGVILTPNGEAILRKADNFFEAFTLGATEYQRLADLTTKGFWQLVSNFKENAQQVAGPVKIVEYGATIAQNNAGNLLQFAAIISINLAIINILPLPALDGGQLVFLGIEALRGKPLPLKVQEGIMQTGLVLLLGLGVVLIVRDTLNLAIFQKLFQ</sequence>
<comment type="similarity">
    <text evidence="3 11">Belongs to the peptidase M50B family.</text>
</comment>
<evidence type="ECO:0000313" key="13">
    <source>
        <dbReference type="EMBL" id="ACK73542.1"/>
    </source>
</evidence>
<reference evidence="14" key="1">
    <citation type="journal article" date="2011" name="MBio">
        <title>Novel metabolic attributes of the genus Cyanothece, comprising a group of unicellular nitrogen-fixing Cyanobacteria.</title>
        <authorList>
            <person name="Bandyopadhyay A."/>
            <person name="Elvitigala T."/>
            <person name="Welsh E."/>
            <person name="Stockel J."/>
            <person name="Liberton M."/>
            <person name="Min H."/>
            <person name="Sherman L.A."/>
            <person name="Pakrasi H.B."/>
        </authorList>
    </citation>
    <scope>NUCLEOTIDE SEQUENCE [LARGE SCALE GENOMIC DNA]</scope>
    <source>
        <strain evidence="14">PCC 7424</strain>
    </source>
</reference>
<evidence type="ECO:0000256" key="7">
    <source>
        <dbReference type="ARBA" id="ARBA00022833"/>
    </source>
</evidence>
<keyword evidence="5 11" id="KW-0812">Transmembrane</keyword>
<keyword evidence="8 11" id="KW-1133">Transmembrane helix</keyword>
<keyword evidence="11" id="KW-0479">Metal-binding</keyword>
<dbReference type="SMART" id="SM00228">
    <property type="entry name" value="PDZ"/>
    <property type="match status" value="1"/>
</dbReference>
<evidence type="ECO:0000259" key="12">
    <source>
        <dbReference type="PROSITE" id="PS50106"/>
    </source>
</evidence>
<evidence type="ECO:0000256" key="3">
    <source>
        <dbReference type="ARBA" id="ARBA00007931"/>
    </source>
</evidence>
<feature type="transmembrane region" description="Helical" evidence="11">
    <location>
        <begin position="92"/>
        <end position="112"/>
    </location>
</feature>
<dbReference type="Gene3D" id="2.30.42.10">
    <property type="match status" value="1"/>
</dbReference>
<comment type="cofactor">
    <cofactor evidence="1 11">
        <name>Zn(2+)</name>
        <dbReference type="ChEBI" id="CHEBI:29105"/>
    </cofactor>
</comment>
<evidence type="ECO:0000256" key="4">
    <source>
        <dbReference type="ARBA" id="ARBA00022670"/>
    </source>
</evidence>
<keyword evidence="4 13" id="KW-0645">Protease</keyword>
<dbReference type="PANTHER" id="PTHR42837">
    <property type="entry name" value="REGULATOR OF SIGMA-E PROTEASE RSEP"/>
    <property type="match status" value="1"/>
</dbReference>
<dbReference type="EMBL" id="CP001291">
    <property type="protein sequence ID" value="ACK73542.1"/>
    <property type="molecule type" value="Genomic_DNA"/>
</dbReference>
<dbReference type="CDD" id="cd23081">
    <property type="entry name" value="cpPDZ_EcRseP-like"/>
    <property type="match status" value="1"/>
</dbReference>
<comment type="subcellular location">
    <subcellularLocation>
        <location evidence="2">Membrane</location>
        <topology evidence="2">Multi-pass membrane protein</topology>
    </subcellularLocation>
</comment>
<evidence type="ECO:0000256" key="11">
    <source>
        <dbReference type="RuleBase" id="RU362031"/>
    </source>
</evidence>
<dbReference type="AlphaFoldDB" id="B7KI55"/>
<protein>
    <recommendedName>
        <fullName evidence="11">Zinc metalloprotease</fullName>
        <ecNumber evidence="11">3.4.24.-</ecNumber>
    </recommendedName>
</protein>
<keyword evidence="6 11" id="KW-0378">Hydrolase</keyword>
<dbReference type="GO" id="GO:0006508">
    <property type="term" value="P:proteolysis"/>
    <property type="evidence" value="ECO:0007669"/>
    <property type="project" value="UniProtKB-KW"/>
</dbReference>
<dbReference type="KEGG" id="cyc:PCC7424_5193"/>
<feature type="domain" description="PDZ" evidence="12">
    <location>
        <begin position="112"/>
        <end position="201"/>
    </location>
</feature>
<accession>B7KI55</accession>
<dbReference type="InterPro" id="IPR001478">
    <property type="entry name" value="PDZ"/>
</dbReference>